<feature type="chain" id="PRO_5039714446" description="DUF4352 domain-containing protein" evidence="1">
    <location>
        <begin position="27"/>
        <end position="152"/>
    </location>
</feature>
<feature type="signal peptide" evidence="1">
    <location>
        <begin position="1"/>
        <end position="26"/>
    </location>
</feature>
<reference evidence="2 3" key="1">
    <citation type="submission" date="2019-02" db="EMBL/GenBank/DDBJ databases">
        <title>Draft Genome Sequence of Streptomyces sp. AM-2504, identified by 16S rRNA comparative analysis as a Streptomyces Kasugaensis strain.</title>
        <authorList>
            <person name="Napolioni V."/>
            <person name="Giuliodori A.M."/>
            <person name="Spurio R."/>
            <person name="Fabbretti A."/>
        </authorList>
    </citation>
    <scope>NUCLEOTIDE SEQUENCE [LARGE SCALE GENOMIC DNA]</scope>
    <source>
        <strain evidence="2 3">AM-2504</strain>
    </source>
</reference>
<dbReference type="RefSeq" id="WP_131124566.1">
    <property type="nucleotide sequence ID" value="NZ_SIXH01000216.1"/>
</dbReference>
<evidence type="ECO:0000313" key="2">
    <source>
        <dbReference type="EMBL" id="TBO57529.1"/>
    </source>
</evidence>
<evidence type="ECO:0000313" key="3">
    <source>
        <dbReference type="Proteomes" id="UP000292452"/>
    </source>
</evidence>
<organism evidence="2 3">
    <name type="scientific">Streptomyces kasugaensis</name>
    <dbReference type="NCBI Taxonomy" id="1946"/>
    <lineage>
        <taxon>Bacteria</taxon>
        <taxon>Bacillati</taxon>
        <taxon>Actinomycetota</taxon>
        <taxon>Actinomycetes</taxon>
        <taxon>Kitasatosporales</taxon>
        <taxon>Streptomycetaceae</taxon>
        <taxon>Streptomyces</taxon>
    </lineage>
</organism>
<protein>
    <recommendedName>
        <fullName evidence="4">DUF4352 domain-containing protein</fullName>
    </recommendedName>
</protein>
<gene>
    <name evidence="2" type="ORF">EYS09_22215</name>
</gene>
<keyword evidence="1" id="KW-0732">Signal</keyword>
<evidence type="ECO:0008006" key="4">
    <source>
        <dbReference type="Google" id="ProtNLM"/>
    </source>
</evidence>
<sequence length="152" mass="15545">MRRIALTLAATAVAGLLAGCSGVDQAGKGDVAVKSTASAKSNGGAAGGDGAKSYAADVKITKSGVEDHKVWGPHSYVVHYEITNHGPAAANYFAEIEFLDRDGDVLGKTGITADKLGPGKTKRADIAPVEAEIENGKPADIRSARVSQVART</sequence>
<dbReference type="PROSITE" id="PS51257">
    <property type="entry name" value="PROKAR_LIPOPROTEIN"/>
    <property type="match status" value="1"/>
</dbReference>
<comment type="caution">
    <text evidence="2">The sequence shown here is derived from an EMBL/GenBank/DDBJ whole genome shotgun (WGS) entry which is preliminary data.</text>
</comment>
<evidence type="ECO:0000256" key="1">
    <source>
        <dbReference type="SAM" id="SignalP"/>
    </source>
</evidence>
<dbReference type="AlphaFoldDB" id="A0A4Q9HSU1"/>
<keyword evidence="3" id="KW-1185">Reference proteome</keyword>
<dbReference type="EMBL" id="SIXH01000216">
    <property type="protein sequence ID" value="TBO57529.1"/>
    <property type="molecule type" value="Genomic_DNA"/>
</dbReference>
<proteinExistence type="predicted"/>
<accession>A0A4Q9HSU1</accession>
<name>A0A4Q9HSU1_STRKA</name>
<dbReference type="Proteomes" id="UP000292452">
    <property type="component" value="Unassembled WGS sequence"/>
</dbReference>